<feature type="coiled-coil region" evidence="1">
    <location>
        <begin position="263"/>
        <end position="290"/>
    </location>
</feature>
<name>A0A0S4TJK1_CRYHO</name>
<evidence type="ECO:0000313" key="4">
    <source>
        <dbReference type="Proteomes" id="UP001429100"/>
    </source>
</evidence>
<protein>
    <submittedName>
        <fullName evidence="2">Uncharacterized protein</fullName>
    </submittedName>
</protein>
<accession>A0A0S4TJK1</accession>
<dbReference type="VEuPathDB" id="CryptoDB:GY17_00003122"/>
<gene>
    <name evidence="2" type="ORF">CHUDEA7_4000</name>
    <name evidence="3" type="ORF">GY17_00003122</name>
</gene>
<evidence type="ECO:0000313" key="2">
    <source>
        <dbReference type="EMBL" id="CUV07388.1"/>
    </source>
</evidence>
<keyword evidence="4" id="KW-1185">Reference proteome</keyword>
<dbReference type="Proteomes" id="UP001429100">
    <property type="component" value="Unassembled WGS sequence"/>
</dbReference>
<dbReference type="OrthoDB" id="342293at2759"/>
<dbReference type="VEuPathDB" id="CryptoDB:Chro.70445"/>
<dbReference type="VEuPathDB" id="CryptoDB:CHUDEA7_4000"/>
<dbReference type="EMBL" id="JTAI01000005">
    <property type="protein sequence ID" value="PPS94004.1"/>
    <property type="molecule type" value="Genomic_DNA"/>
</dbReference>
<dbReference type="Proteomes" id="UP000199752">
    <property type="component" value="Chromosome 7"/>
</dbReference>
<organism evidence="2">
    <name type="scientific">Cryptosporidium hominis</name>
    <dbReference type="NCBI Taxonomy" id="237895"/>
    <lineage>
        <taxon>Eukaryota</taxon>
        <taxon>Sar</taxon>
        <taxon>Alveolata</taxon>
        <taxon>Apicomplexa</taxon>
        <taxon>Conoidasida</taxon>
        <taxon>Coccidia</taxon>
        <taxon>Eucoccidiorida</taxon>
        <taxon>Eimeriorina</taxon>
        <taxon>Cryptosporidiidae</taxon>
        <taxon>Cryptosporidium</taxon>
    </lineage>
</organism>
<evidence type="ECO:0000313" key="3">
    <source>
        <dbReference type="EMBL" id="PPS94004.1"/>
    </source>
</evidence>
<proteinExistence type="predicted"/>
<keyword evidence="1" id="KW-0175">Coiled coil</keyword>
<dbReference type="VEuPathDB" id="CryptoDB:ChTU502y2012_407g1965"/>
<evidence type="ECO:0000256" key="1">
    <source>
        <dbReference type="SAM" id="Coils"/>
    </source>
</evidence>
<sequence length="370" mass="42824">MYPLSPRNCLGTNQNSRAASSEIISGLSFAYPNSSNESFINVRDENNSNLSEFDSFKVQLNIDKSNSKVSGEELNENRTTLKRITTHYSHNLDSNIKDESSNNIRVKNNIYSDIPTENNFSNFELKTEPYINLSKEQLYKIIYQKHDELQQMKLQLNEAKIKELNLGKNYELSIAKQNELKTINSNLENLVNQLRTKKSHQVNSIASQLKLGNYNDKIFEKLDNLLDSITKLKEYASLFTIEDQIDINEVKKLKSSIDNLTPSKEINTEIEYLKEERQQLIQLLTALSSNNNFYIDNNFCDNELRNENVKQVNISLCDQIQILEFKLKRSNEIHKKKLSKIKNMIELLEKSESITSPILQDIKNEVNTII</sequence>
<dbReference type="AlphaFoldDB" id="A0A0S4TJK1"/>
<dbReference type="EMBL" id="LN877953">
    <property type="protein sequence ID" value="CUV07388.1"/>
    <property type="molecule type" value="Genomic_DNA"/>
</dbReference>
<reference evidence="2" key="2">
    <citation type="submission" date="2015-08" db="EMBL/GenBank/DDBJ databases">
        <authorList>
            <person name="Babu N.S."/>
            <person name="Beckwith C.J."/>
            <person name="Beseler K.G."/>
            <person name="Brison A."/>
            <person name="Carone J.V."/>
            <person name="Caskin T.P."/>
            <person name="Diamond M."/>
            <person name="Durham M.E."/>
            <person name="Foxe J.M."/>
            <person name="Go M."/>
            <person name="Henderson B.A."/>
            <person name="Jones I.B."/>
            <person name="McGettigan J.A."/>
            <person name="Micheletti S.J."/>
            <person name="Nasrallah M.E."/>
            <person name="Ortiz D."/>
            <person name="Piller C.R."/>
            <person name="Privatt S.R."/>
            <person name="Schneider S.L."/>
            <person name="Sharp S."/>
            <person name="Smith T.C."/>
            <person name="Stanton J.D."/>
            <person name="Ullery H.E."/>
            <person name="Wilson R.J."/>
            <person name="Serrano M.G."/>
            <person name="Buck G."/>
            <person name="Lee V."/>
            <person name="Wang Y."/>
            <person name="Carvalho R."/>
            <person name="Voegtly L."/>
            <person name="Shi R."/>
            <person name="Duckworth R."/>
            <person name="Johnson A."/>
            <person name="Loviza R."/>
            <person name="Walstead R."/>
            <person name="Shah Z."/>
            <person name="Kiflezghi M."/>
            <person name="Wade K."/>
            <person name="Ball S.L."/>
            <person name="Bradley K.W."/>
            <person name="Asai D.J."/>
            <person name="Bowman C.A."/>
            <person name="Russell D.A."/>
            <person name="Pope W.H."/>
            <person name="Jacobs-Sera D."/>
            <person name="Hendrix R.W."/>
            <person name="Hatfull G.F."/>
        </authorList>
    </citation>
    <scope>NUCLEOTIDE SEQUENCE [LARGE SCALE GENOMIC DNA]</scope>
</reference>
<reference evidence="3 4" key="1">
    <citation type="submission" date="2014-11" db="EMBL/GenBank/DDBJ databases">
        <title>Comparative genomic analysis of Cryptosporidium hominis reveals occurrence of genetic recombination in virulent subtypes.</title>
        <authorList>
            <person name="Guo Y."/>
            <person name="Tang K."/>
            <person name="Frace M."/>
            <person name="Li N."/>
            <person name="Roellig D.M."/>
            <person name="Sammons S."/>
            <person name="Knipe K."/>
            <person name="Rowe L."/>
            <person name="Feng Y."/>
            <person name="Xiao L."/>
        </authorList>
    </citation>
    <scope>NUCLEOTIDE SEQUENCE [LARGE SCALE GENOMIC DNA]</scope>
    <source>
        <strain evidence="3">30976</strain>
    </source>
</reference>
<reference evidence="3 4" key="3">
    <citation type="submission" date="2017-10" db="EMBL/GenBank/DDBJ databases">
        <title>Consistent, comparative and evidence-based genome annotation and re-annotation for the closely-related species, Cryptosporidium parvum, C. hominis and C. tyzzeri.</title>
        <authorList>
            <person name="Baptista R.P."/>
            <person name="Li Y."/>
            <person name="Sateriale A."/>
            <person name="Striepen B."/>
            <person name="Kissinger J.C."/>
        </authorList>
    </citation>
    <scope>NUCLEOTIDE SEQUENCE [LARGE SCALE GENOMIC DNA]</scope>
    <source>
        <strain evidence="3">30976</strain>
    </source>
</reference>